<proteinExistence type="predicted"/>
<dbReference type="Gene3D" id="1.20.120.450">
    <property type="entry name" value="dinb family like domain"/>
    <property type="match status" value="1"/>
</dbReference>
<evidence type="ECO:0000313" key="1">
    <source>
        <dbReference type="EMBL" id="MBD7965964.1"/>
    </source>
</evidence>
<gene>
    <name evidence="1" type="ORF">H9648_18055</name>
</gene>
<accession>A0ABR8SR34</accession>
<evidence type="ECO:0008006" key="3">
    <source>
        <dbReference type="Google" id="ProtNLM"/>
    </source>
</evidence>
<sequence>MFVWDERFSYFLKSTNTPPKIGDVEEINKNAAHEAKSGISKNALIDEVIECRLVLSRKLQELPNRMWEEKFQLGHSWITLCEYIKGMIEHDDHHKNQIEKFLLNKGIELFKQEV</sequence>
<dbReference type="InterPro" id="IPR034660">
    <property type="entry name" value="DinB/YfiT-like"/>
</dbReference>
<keyword evidence="2" id="KW-1185">Reference proteome</keyword>
<evidence type="ECO:0000313" key="2">
    <source>
        <dbReference type="Proteomes" id="UP000603641"/>
    </source>
</evidence>
<dbReference type="Proteomes" id="UP000603641">
    <property type="component" value="Unassembled WGS sequence"/>
</dbReference>
<dbReference type="EMBL" id="JACSQM010000011">
    <property type="protein sequence ID" value="MBD7965964.1"/>
    <property type="molecule type" value="Genomic_DNA"/>
</dbReference>
<organism evidence="1 2">
    <name type="scientific">Fictibacillus norfolkensis</name>
    <dbReference type="NCBI Taxonomy" id="2762233"/>
    <lineage>
        <taxon>Bacteria</taxon>
        <taxon>Bacillati</taxon>
        <taxon>Bacillota</taxon>
        <taxon>Bacilli</taxon>
        <taxon>Bacillales</taxon>
        <taxon>Fictibacillaceae</taxon>
        <taxon>Fictibacillus</taxon>
    </lineage>
</organism>
<comment type="caution">
    <text evidence="1">The sequence shown here is derived from an EMBL/GenBank/DDBJ whole genome shotgun (WGS) entry which is preliminary data.</text>
</comment>
<name>A0ABR8SR34_9BACL</name>
<reference evidence="1 2" key="1">
    <citation type="submission" date="2020-08" db="EMBL/GenBank/DDBJ databases">
        <title>A Genomic Blueprint of the Chicken Gut Microbiome.</title>
        <authorList>
            <person name="Gilroy R."/>
            <person name="Ravi A."/>
            <person name="Getino M."/>
            <person name="Pursley I."/>
            <person name="Horton D.L."/>
            <person name="Alikhan N.-F."/>
            <person name="Baker D."/>
            <person name="Gharbi K."/>
            <person name="Hall N."/>
            <person name="Watson M."/>
            <person name="Adriaenssens E.M."/>
            <person name="Foster-Nyarko E."/>
            <person name="Jarju S."/>
            <person name="Secka A."/>
            <person name="Antonio M."/>
            <person name="Oren A."/>
            <person name="Chaudhuri R."/>
            <person name="La Ragione R.M."/>
            <person name="Hildebrand F."/>
            <person name="Pallen M.J."/>
        </authorList>
    </citation>
    <scope>NUCLEOTIDE SEQUENCE [LARGE SCALE GENOMIC DNA]</scope>
    <source>
        <strain evidence="1 2">Sa2CUA10</strain>
    </source>
</reference>
<dbReference type="SUPFAM" id="SSF109854">
    <property type="entry name" value="DinB/YfiT-like putative metalloenzymes"/>
    <property type="match status" value="1"/>
</dbReference>
<protein>
    <recommendedName>
        <fullName evidence="3">DinB-like domain-containing protein</fullName>
    </recommendedName>
</protein>
<dbReference type="RefSeq" id="WP_191755189.1">
    <property type="nucleotide sequence ID" value="NZ_JACSQM010000011.1"/>
</dbReference>